<organism evidence="1 2">
    <name type="scientific">Flavobacterium hankyongi</name>
    <dbReference type="NCBI Taxonomy" id="1176532"/>
    <lineage>
        <taxon>Bacteria</taxon>
        <taxon>Pseudomonadati</taxon>
        <taxon>Bacteroidota</taxon>
        <taxon>Flavobacteriia</taxon>
        <taxon>Flavobacteriales</taxon>
        <taxon>Flavobacteriaceae</taxon>
        <taxon>Flavobacterium</taxon>
    </lineage>
</organism>
<accession>A0ABP8ZS03</accession>
<comment type="caution">
    <text evidence="1">The sequence shown here is derived from an EMBL/GenBank/DDBJ whole genome shotgun (WGS) entry which is preliminary data.</text>
</comment>
<gene>
    <name evidence="1" type="ORF">GCM10023230_11780</name>
</gene>
<evidence type="ECO:0000313" key="1">
    <source>
        <dbReference type="EMBL" id="GAA4763948.1"/>
    </source>
</evidence>
<dbReference type="Proteomes" id="UP001500141">
    <property type="component" value="Unassembled WGS sequence"/>
</dbReference>
<keyword evidence="2" id="KW-1185">Reference proteome</keyword>
<sequence length="1418" mass="164354">MFKEITNRDAWSTIRGFVYQVDMTILRWLDLKDNEVLDLERGEDIDIVENSNEGEELSRKLEQIKYRESSISLNNELTLELLLNFFLHKSNNPTKKVLFRFVTNAKYTKERPSLFTNGSSGISVWQNLFVEDTVKLDDKRLESIKDHLVKKVSEKLIDPAKVEEKDKESQEKWKNFKIFIEDSSKLLSFIKDFEWSTNFLDSDSISENVKKKISEIDILPERVNADILYPRLFLYVFRLLTNKSAKSVNLKVLKAQCLLPSLNQEENLMFEVVSNLLESINKRVFNIENNLTNIENSLSLSIQKIDILDEDIQAIKNSDTVFDVRIKNLSSIPPVEVKKGTTRDRKINEIYSLLEETSWVNFQGINGTGKTHTAILTSKRFDNIHWIELREYNDSQEKSTLLIEAFLSSISNIPINVNRNLWVNDIINQFPPRTIIVINDLPEINNGSSLQQLLVLLASKIKEKQIYLLTTSNYKIPRSLIALLSANNFSEYTDFIFSDEEIKEILLKNEAPDYVIECVNLIALASHRNPQILYALVNRLKTLNWLENPTLLFEDIFNKEFSEEILKDSQLIISSFIKDSQIRELLYRLTLIHWGYRFEEVKAVCDVEGKISSPFEKLQCLVNVWIEESGTQYKTSPLIYDLGVKNLSNETIKSTYSAIAQSILATKKVNVINAIHIISSFIKGENYNSAGIILLKLFNSAQTKETVSYLDNWGYLDFWTSTDFPKNMLPVLKVQLSSEQIRLRKILDKDITVFTEKLRNVSLEAINVSEKLLIDITVLINDASLDVKDYFNRLKFILENFSQIQEPFKDTISVELLEGFLWIPVQQLTTEEQVWTWIELVQVFNVKAQTDFFIKDVAQLAVGVLVGHIVQNEKSNQSFNPKNLATILDRIAKFFIERNFEILSAVILKERIALEFQANKDEAERITIKFSEEFESIEAKYLLYENLGKLFFNDEKNIKNERWLERAIATNCDEQITFSETLAYGAASISETNSLKAVSYLERAVKLLNNSQESSDLDYIQMLSELGIAYWKNNQSKRSYETFADAVSRLFVIKSEKYGPYWIRLLSWMAHALGYISASVAKDKVPEYVADGSNYVKPYQGIFLFNTKDLSDLYTPNKDVLLFAQMAIFSEGIDDISSAYKWSLKAFDETRKIGDPALMMMISTVCNQYPLINFELEVHFEWALQFHVISAYANAFTPEERYDIASKLNFDELLLKRPSGEWNAAEETLISMSVLPMFIMVLLSFSNKEQEANVKLEIFLKWIRNYVHIASNKKLWEDIEFLIVRIMVNKFTPNELIIEANKYGERENKDFQFICILGYIFLETDSIKRFNQIINIFPYLTSIFENAPAIKRNILIPFVKFYSLKAVQDNYVGTREELEEIIALINIETNIVQKLIRPVVETCDITVIEERREWLGNY</sequence>
<reference evidence="2" key="1">
    <citation type="journal article" date="2019" name="Int. J. Syst. Evol. Microbiol.">
        <title>The Global Catalogue of Microorganisms (GCM) 10K type strain sequencing project: providing services to taxonomists for standard genome sequencing and annotation.</title>
        <authorList>
            <consortium name="The Broad Institute Genomics Platform"/>
            <consortium name="The Broad Institute Genome Sequencing Center for Infectious Disease"/>
            <person name="Wu L."/>
            <person name="Ma J."/>
        </authorList>
    </citation>
    <scope>NUCLEOTIDE SEQUENCE [LARGE SCALE GENOMIC DNA]</scope>
    <source>
        <strain evidence="2">JCM 18198</strain>
    </source>
</reference>
<dbReference type="InterPro" id="IPR027417">
    <property type="entry name" value="P-loop_NTPase"/>
</dbReference>
<dbReference type="EMBL" id="BAABIP010000008">
    <property type="protein sequence ID" value="GAA4763948.1"/>
    <property type="molecule type" value="Genomic_DNA"/>
</dbReference>
<dbReference type="SUPFAM" id="SSF52540">
    <property type="entry name" value="P-loop containing nucleoside triphosphate hydrolases"/>
    <property type="match status" value="1"/>
</dbReference>
<protein>
    <submittedName>
        <fullName evidence="1">Uncharacterized protein</fullName>
    </submittedName>
</protein>
<evidence type="ECO:0000313" key="2">
    <source>
        <dbReference type="Proteomes" id="UP001500141"/>
    </source>
</evidence>
<dbReference type="RefSeq" id="WP_264542883.1">
    <property type="nucleotide sequence ID" value="NZ_BAABIP010000008.1"/>
</dbReference>
<proteinExistence type="predicted"/>
<name>A0ABP8ZS03_9FLAO</name>